<dbReference type="Pfam" id="PF05932">
    <property type="entry name" value="CesT"/>
    <property type="match status" value="1"/>
</dbReference>
<dbReference type="InterPro" id="IPR010261">
    <property type="entry name" value="Tir_chaperone"/>
</dbReference>
<evidence type="ECO:0000313" key="1">
    <source>
        <dbReference type="EMBL" id="UYG51452.1"/>
    </source>
</evidence>
<organism evidence="1 2">
    <name type="scientific">Comamonas endophytica</name>
    <dbReference type="NCBI Taxonomy" id="2949090"/>
    <lineage>
        <taxon>Bacteria</taxon>
        <taxon>Pseudomonadati</taxon>
        <taxon>Pseudomonadota</taxon>
        <taxon>Betaproteobacteria</taxon>
        <taxon>Burkholderiales</taxon>
        <taxon>Comamonadaceae</taxon>
        <taxon>Comamonas</taxon>
    </lineage>
</organism>
<dbReference type="CDD" id="cd16364">
    <property type="entry name" value="T3SC_I-like"/>
    <property type="match status" value="1"/>
</dbReference>
<evidence type="ECO:0000313" key="2">
    <source>
        <dbReference type="Proteomes" id="UP001162800"/>
    </source>
</evidence>
<dbReference type="Proteomes" id="UP001162800">
    <property type="component" value="Chromosome"/>
</dbReference>
<name>A0ABY6GA57_9BURK</name>
<proteinExistence type="predicted"/>
<gene>
    <name evidence="1" type="ORF">M9799_15540</name>
</gene>
<dbReference type="EMBL" id="CP106881">
    <property type="protein sequence ID" value="UYG51452.1"/>
    <property type="molecule type" value="Genomic_DNA"/>
</dbReference>
<dbReference type="SUPFAM" id="SSF69635">
    <property type="entry name" value="Type III secretory system chaperone-like"/>
    <property type="match status" value="1"/>
</dbReference>
<reference evidence="1" key="1">
    <citation type="submission" date="2022-09" db="EMBL/GenBank/DDBJ databases">
        <title>The complete genome of Acidovorax sp. 5MLIR.</title>
        <authorList>
            <person name="Liu L."/>
            <person name="Yue J."/>
            <person name="Yang F."/>
            <person name="Yuan J."/>
            <person name="Li L."/>
        </authorList>
    </citation>
    <scope>NUCLEOTIDE SEQUENCE</scope>
    <source>
        <strain evidence="1">5MLIR</strain>
    </source>
</reference>
<accession>A0ABY6GA57</accession>
<dbReference type="Gene3D" id="3.30.1460.10">
    <property type="match status" value="1"/>
</dbReference>
<dbReference type="RefSeq" id="WP_231042227.1">
    <property type="nucleotide sequence ID" value="NZ_CP106881.1"/>
</dbReference>
<protein>
    <submittedName>
        <fullName evidence="1">Type III secretion system chaperone</fullName>
    </submittedName>
</protein>
<sequence>MSLDRYHSLLHAYGCGSGAEVTQVMVGTQLIHLHYAADDEDVQDDCLMARTDVLFLPHAPTARVCRTLLQANAFWSGIQGGALGLRGSQVVMLSVSQYLRALNADSLALLLQDMAEDARRWAVVLQMPDSAKPRAPWDPGVLA</sequence>
<keyword evidence="2" id="KW-1185">Reference proteome</keyword>